<keyword evidence="2" id="KW-0597">Phosphoprotein</keyword>
<feature type="transmembrane region" description="Helical" evidence="10">
    <location>
        <begin position="77"/>
        <end position="107"/>
    </location>
</feature>
<sequence length="343" mass="36589">MKLRTQNPPHIRSRESSLTMMTDIVIATLPLYAMAVYYYGTRALLLGGFGVIVSSMADGACQLLAGRIPNIRDLSGAVTGLLIPLLLPASASYSMILLAALFGIAVAKQPFGGMGQNIFNPAAAGTAFAMICWPKSAFAYPVPFERLPAMVDDTVRLVSSPAYSLSLGGTPNIDLLDMLLGNAPGPMGGTNILVLLTCLIFLIVRKTVGLAMPAAFLGGASLMALLTPRVDAPALTAVAYELMSGLLVIGAVFLINDPVTSPKRTLPKIFYGFGTGALSMAFRHIGRYEESFLFALLVMNATVWIIDVWGEHLAHAMRRKNREFKTNPPVSEPAEQDVGAAQK</sequence>
<feature type="transmembrane region" description="Helical" evidence="10">
    <location>
        <begin position="20"/>
        <end position="39"/>
    </location>
</feature>
<evidence type="ECO:0000313" key="11">
    <source>
        <dbReference type="EMBL" id="MBC8575339.1"/>
    </source>
</evidence>
<gene>
    <name evidence="11" type="ORF">H8717_02785</name>
</gene>
<evidence type="ECO:0000256" key="3">
    <source>
        <dbReference type="ARBA" id="ARBA00022630"/>
    </source>
</evidence>
<evidence type="ECO:0000256" key="2">
    <source>
        <dbReference type="ARBA" id="ARBA00022553"/>
    </source>
</evidence>
<dbReference type="PANTHER" id="PTHR30578:SF0">
    <property type="entry name" value="ION-TRANSLOCATING OXIDOREDUCTASE COMPLEX SUBUNIT D"/>
    <property type="match status" value="1"/>
</dbReference>
<evidence type="ECO:0000256" key="5">
    <source>
        <dbReference type="ARBA" id="ARBA00022692"/>
    </source>
</evidence>
<dbReference type="PANTHER" id="PTHR30578">
    <property type="entry name" value="ELECTRON TRANSPORT COMPLEX PROTEIN RNFD"/>
    <property type="match status" value="1"/>
</dbReference>
<feature type="region of interest" description="Disordered" evidence="9">
    <location>
        <begin position="324"/>
        <end position="343"/>
    </location>
</feature>
<feature type="transmembrane region" description="Helical" evidence="10">
    <location>
        <begin position="210"/>
        <end position="228"/>
    </location>
</feature>
<evidence type="ECO:0000313" key="12">
    <source>
        <dbReference type="Proteomes" id="UP000658131"/>
    </source>
</evidence>
<evidence type="ECO:0000256" key="6">
    <source>
        <dbReference type="ARBA" id="ARBA00022967"/>
    </source>
</evidence>
<feature type="transmembrane region" description="Helical" evidence="10">
    <location>
        <begin position="185"/>
        <end position="203"/>
    </location>
</feature>
<keyword evidence="4" id="KW-0288">FMN</keyword>
<keyword evidence="3" id="KW-0285">Flavoprotein</keyword>
<evidence type="ECO:0000256" key="7">
    <source>
        <dbReference type="ARBA" id="ARBA00022989"/>
    </source>
</evidence>
<proteinExistence type="predicted"/>
<keyword evidence="8 10" id="KW-0472">Membrane</keyword>
<dbReference type="EMBL" id="JACRTB010000003">
    <property type="protein sequence ID" value="MBC8575339.1"/>
    <property type="molecule type" value="Genomic_DNA"/>
</dbReference>
<protein>
    <submittedName>
        <fullName evidence="11">RnfABCDGE type electron transport complex subunit D</fullName>
    </submittedName>
</protein>
<keyword evidence="7 10" id="KW-1133">Transmembrane helix</keyword>
<evidence type="ECO:0000256" key="10">
    <source>
        <dbReference type="SAM" id="Phobius"/>
    </source>
</evidence>
<keyword evidence="12" id="KW-1185">Reference proteome</keyword>
<accession>A0ABR7NG99</accession>
<evidence type="ECO:0000256" key="9">
    <source>
        <dbReference type="SAM" id="MobiDB-lite"/>
    </source>
</evidence>
<feature type="transmembrane region" description="Helical" evidence="10">
    <location>
        <begin position="292"/>
        <end position="310"/>
    </location>
</feature>
<evidence type="ECO:0000256" key="1">
    <source>
        <dbReference type="ARBA" id="ARBA00022448"/>
    </source>
</evidence>
<dbReference type="Proteomes" id="UP000658131">
    <property type="component" value="Unassembled WGS sequence"/>
</dbReference>
<evidence type="ECO:0000256" key="8">
    <source>
        <dbReference type="ARBA" id="ARBA00023136"/>
    </source>
</evidence>
<organism evidence="11 12">
    <name type="scientific">Yanshouia hominis</name>
    <dbReference type="NCBI Taxonomy" id="2763673"/>
    <lineage>
        <taxon>Bacteria</taxon>
        <taxon>Bacillati</taxon>
        <taxon>Bacillota</taxon>
        <taxon>Clostridia</taxon>
        <taxon>Eubacteriales</taxon>
        <taxon>Oscillospiraceae</taxon>
        <taxon>Yanshouia</taxon>
    </lineage>
</organism>
<dbReference type="InterPro" id="IPR004338">
    <property type="entry name" value="NqrB/RnfD"/>
</dbReference>
<dbReference type="RefSeq" id="WP_262398983.1">
    <property type="nucleotide sequence ID" value="NZ_JACRTB010000003.1"/>
</dbReference>
<feature type="transmembrane region" description="Helical" evidence="10">
    <location>
        <begin position="234"/>
        <end position="256"/>
    </location>
</feature>
<name>A0ABR7NG99_9FIRM</name>
<reference evidence="11 12" key="1">
    <citation type="submission" date="2020-08" db="EMBL/GenBank/DDBJ databases">
        <title>Genome public.</title>
        <authorList>
            <person name="Liu C."/>
            <person name="Sun Q."/>
        </authorList>
    </citation>
    <scope>NUCLEOTIDE SEQUENCE [LARGE SCALE GENOMIC DNA]</scope>
    <source>
        <strain evidence="11 12">BX1</strain>
    </source>
</reference>
<keyword evidence="1" id="KW-0813">Transport</keyword>
<dbReference type="Pfam" id="PF03116">
    <property type="entry name" value="NQR2_RnfD_RnfE"/>
    <property type="match status" value="1"/>
</dbReference>
<comment type="caution">
    <text evidence="11">The sequence shown here is derived from an EMBL/GenBank/DDBJ whole genome shotgun (WGS) entry which is preliminary data.</text>
</comment>
<evidence type="ECO:0000256" key="4">
    <source>
        <dbReference type="ARBA" id="ARBA00022643"/>
    </source>
</evidence>
<keyword evidence="6" id="KW-1278">Translocase</keyword>
<keyword evidence="5 10" id="KW-0812">Transmembrane</keyword>
<feature type="transmembrane region" description="Helical" evidence="10">
    <location>
        <begin position="268"/>
        <end position="286"/>
    </location>
</feature>